<comment type="caution">
    <text evidence="1">The sequence shown here is derived from an EMBL/GenBank/DDBJ whole genome shotgun (WGS) entry which is preliminary data.</text>
</comment>
<dbReference type="Proteomes" id="UP000789860">
    <property type="component" value="Unassembled WGS sequence"/>
</dbReference>
<evidence type="ECO:0000313" key="2">
    <source>
        <dbReference type="Proteomes" id="UP000789860"/>
    </source>
</evidence>
<evidence type="ECO:0000313" key="1">
    <source>
        <dbReference type="EMBL" id="CAG8698101.1"/>
    </source>
</evidence>
<name>A0ACA9P8U0_9GLOM</name>
<reference evidence="1" key="1">
    <citation type="submission" date="2021-06" db="EMBL/GenBank/DDBJ databases">
        <authorList>
            <person name="Kallberg Y."/>
            <person name="Tangrot J."/>
            <person name="Rosling A."/>
        </authorList>
    </citation>
    <scope>NUCLEOTIDE SEQUENCE</scope>
    <source>
        <strain evidence="1">AU212A</strain>
    </source>
</reference>
<organism evidence="1 2">
    <name type="scientific">Scutellospora calospora</name>
    <dbReference type="NCBI Taxonomy" id="85575"/>
    <lineage>
        <taxon>Eukaryota</taxon>
        <taxon>Fungi</taxon>
        <taxon>Fungi incertae sedis</taxon>
        <taxon>Mucoromycota</taxon>
        <taxon>Glomeromycotina</taxon>
        <taxon>Glomeromycetes</taxon>
        <taxon>Diversisporales</taxon>
        <taxon>Gigasporaceae</taxon>
        <taxon>Scutellospora</taxon>
    </lineage>
</organism>
<accession>A0ACA9P8U0</accession>
<proteinExistence type="predicted"/>
<gene>
    <name evidence="1" type="ORF">SCALOS_LOCUS10390</name>
</gene>
<keyword evidence="2" id="KW-1185">Reference proteome</keyword>
<feature type="non-terminal residue" evidence="1">
    <location>
        <position position="1"/>
    </location>
</feature>
<dbReference type="EMBL" id="CAJVPM010038416">
    <property type="protein sequence ID" value="CAG8698101.1"/>
    <property type="molecule type" value="Genomic_DNA"/>
</dbReference>
<protein>
    <submittedName>
        <fullName evidence="1">5000_t:CDS:1</fullName>
    </submittedName>
</protein>
<sequence>TDALLVEDTESSFEQNLNSTNQETIDSRSDEYDDTDKEIDEIIFDNLALSSLSKKRIPSLPNEKEAVLVLQTNSRNNLEISKS</sequence>